<keyword evidence="1" id="KW-0880">Kelch repeat</keyword>
<comment type="caution">
    <text evidence="3">The sequence shown here is derived from an EMBL/GenBank/DDBJ whole genome shotgun (WGS) entry which is preliminary data.</text>
</comment>
<protein>
    <submittedName>
        <fullName evidence="3">Uncharacterized protein</fullName>
    </submittedName>
</protein>
<evidence type="ECO:0000313" key="3">
    <source>
        <dbReference type="EMBL" id="KKM14937.1"/>
    </source>
</evidence>
<sequence>MNNIFRDCALDEGAPLLELSSFGQIVQIDSGNENVEIIHGDVQEIIDPYTGARDLQIGTEGFIETKTAFVQLNDETVSDTTTVYIRANGFCPTCDCNPDPNCLLTTILDPAEINCSHLDLTECNLPGGNIFLRGMTTLFVNAEPLELRGGGGMRDGIPPCPICFREPLLIRATSVKVDGIEVEDIELGYLRYDSVVDIRVEVTFAGQPIPEDIPIYTNIKHISGIEEQGKLFQALSNIVFTEIGEDGRSYADIRVFANRFIAGKIDEELEIYTIYNKIGEIERKQSIFYLLSTIPMEEEEITSSSSSASEEAEVENLVYSRIVERYNIITNQWDTVSSMENARGDAFVGTVDNKIYVLGGMTSNAKDIRSISPVNEEYNMTLDVWHTLEEMPTPRYGGMTVVIGGDIYTIGGIKIGPDNKFEVSREVEVYHTLTDTWGTLTSMPEDYGIAFGTTQYVEVSDGSNIGYYIYVLCGISSIYAYSDKVQINAYNDSVLRYSIEEGEWSSSKVAPNNEGLIKYQRESPLSIARDDSIIIFNGAWPYSKELFIYPLSEIILVNLNVKMEEYIALEDATKYFDNLPISKYYSSIVEYPIRTANPSIENKGYFIMGGKIDEKVGNEISPIPLDIVESIGAGTDIFSYENSFDVFNNPSKPMLLPMPTAKYGHGLAFGYGIDGSSESPFVYAIGGYTNGLEAGILIINWENLINSETGLQKSVRCRLDGRQAVSLPIGLKKNGRYLDEDVNIIVRGFLKFSESNEDPFNVEEYDVETANYLSNKTIVYPVLFTTGEIIVRNGRGTLTLLPRSEDIMQDTESIQKRAKDYSLITNEEVQEGFIREDEAISERYSEDITVIQIETGEIREPYKISVEVTIIDEELQGQTVDRGIIRSSTTYDDIGSRSASRQSSNFIIDYYSDIDWIPSIDSLFEDNNGDVSEVIKEIRNMRNSVPFGASTIYDAIIAGAKILS</sequence>
<dbReference type="EMBL" id="LAZR01015029">
    <property type="protein sequence ID" value="KKM14937.1"/>
    <property type="molecule type" value="Genomic_DNA"/>
</dbReference>
<dbReference type="Pfam" id="PF01344">
    <property type="entry name" value="Kelch_1"/>
    <property type="match status" value="1"/>
</dbReference>
<accession>A0A0F9HIH6</accession>
<dbReference type="PANTHER" id="PTHR46344">
    <property type="entry name" value="OS02G0202900 PROTEIN"/>
    <property type="match status" value="1"/>
</dbReference>
<dbReference type="Pfam" id="PF07646">
    <property type="entry name" value="Kelch_2"/>
    <property type="match status" value="1"/>
</dbReference>
<evidence type="ECO:0000256" key="1">
    <source>
        <dbReference type="ARBA" id="ARBA00022441"/>
    </source>
</evidence>
<evidence type="ECO:0000256" key="2">
    <source>
        <dbReference type="ARBA" id="ARBA00022737"/>
    </source>
</evidence>
<dbReference type="SMART" id="SM00612">
    <property type="entry name" value="Kelch"/>
    <property type="match status" value="3"/>
</dbReference>
<dbReference type="SUPFAM" id="SSF117281">
    <property type="entry name" value="Kelch motif"/>
    <property type="match status" value="1"/>
</dbReference>
<organism evidence="3">
    <name type="scientific">marine sediment metagenome</name>
    <dbReference type="NCBI Taxonomy" id="412755"/>
    <lineage>
        <taxon>unclassified sequences</taxon>
        <taxon>metagenomes</taxon>
        <taxon>ecological metagenomes</taxon>
    </lineage>
</organism>
<dbReference type="Gene3D" id="2.120.10.80">
    <property type="entry name" value="Kelch-type beta propeller"/>
    <property type="match status" value="1"/>
</dbReference>
<dbReference type="AlphaFoldDB" id="A0A0F9HIH6"/>
<proteinExistence type="predicted"/>
<dbReference type="InterPro" id="IPR011498">
    <property type="entry name" value="Kelch_2"/>
</dbReference>
<dbReference type="PANTHER" id="PTHR46344:SF27">
    <property type="entry name" value="KELCH REPEAT SUPERFAMILY PROTEIN"/>
    <property type="match status" value="1"/>
</dbReference>
<name>A0A0F9HIH6_9ZZZZ</name>
<keyword evidence="2" id="KW-0677">Repeat</keyword>
<dbReference type="InterPro" id="IPR006652">
    <property type="entry name" value="Kelch_1"/>
</dbReference>
<feature type="non-terminal residue" evidence="3">
    <location>
        <position position="964"/>
    </location>
</feature>
<gene>
    <name evidence="3" type="ORF">LCGC14_1701090</name>
</gene>
<dbReference type="InterPro" id="IPR015915">
    <property type="entry name" value="Kelch-typ_b-propeller"/>
</dbReference>
<reference evidence="3" key="1">
    <citation type="journal article" date="2015" name="Nature">
        <title>Complex archaea that bridge the gap between prokaryotes and eukaryotes.</title>
        <authorList>
            <person name="Spang A."/>
            <person name="Saw J.H."/>
            <person name="Jorgensen S.L."/>
            <person name="Zaremba-Niedzwiedzka K."/>
            <person name="Martijn J."/>
            <person name="Lind A.E."/>
            <person name="van Eijk R."/>
            <person name="Schleper C."/>
            <person name="Guy L."/>
            <person name="Ettema T.J."/>
        </authorList>
    </citation>
    <scope>NUCLEOTIDE SEQUENCE</scope>
</reference>